<dbReference type="AlphaFoldDB" id="A0A9X1WKL2"/>
<reference evidence="1" key="1">
    <citation type="submission" date="2022-04" db="EMBL/GenBank/DDBJ databases">
        <title>Corynebacterium kalidii LD5P10.</title>
        <authorList>
            <person name="Sun J.Q."/>
        </authorList>
    </citation>
    <scope>NUCLEOTIDE SEQUENCE</scope>
    <source>
        <strain evidence="1">LD5P10</strain>
    </source>
</reference>
<comment type="caution">
    <text evidence="1">The sequence shown here is derived from an EMBL/GenBank/DDBJ whole genome shotgun (WGS) entry which is preliminary data.</text>
</comment>
<protein>
    <submittedName>
        <fullName evidence="1">Phage Gp19/Gp15/Gp42 family protein</fullName>
    </submittedName>
</protein>
<gene>
    <name evidence="1" type="ORF">MUN33_11185</name>
</gene>
<dbReference type="RefSeq" id="WP_244804996.1">
    <property type="nucleotide sequence ID" value="NZ_JALIEA010000017.1"/>
</dbReference>
<organism evidence="1 2">
    <name type="scientific">Corynebacterium kalidii</name>
    <dbReference type="NCBI Taxonomy" id="2931982"/>
    <lineage>
        <taxon>Bacteria</taxon>
        <taxon>Bacillati</taxon>
        <taxon>Actinomycetota</taxon>
        <taxon>Actinomycetes</taxon>
        <taxon>Mycobacteriales</taxon>
        <taxon>Corynebacteriaceae</taxon>
        <taxon>Corynebacterium</taxon>
    </lineage>
</organism>
<dbReference type="EMBL" id="JALIEA010000017">
    <property type="protein sequence ID" value="MCJ7859267.1"/>
    <property type="molecule type" value="Genomic_DNA"/>
</dbReference>
<sequence>MVTVDDVEKRLPRDLDPAEKDRAGYLIEDAEARIAEEFGRVGMDLDRFLELPWFRATYERVVREMVAAPILVGINAGMRSASSSTMQESDSVTFADVESVSWGGVTLTDQQRADLGLPAGGLPRGWFPCPPRWPERRLR</sequence>
<keyword evidence="2" id="KW-1185">Reference proteome</keyword>
<proteinExistence type="predicted"/>
<dbReference type="InterPro" id="IPR018963">
    <property type="entry name" value="Mycophage_D29_Gp19"/>
</dbReference>
<dbReference type="Proteomes" id="UP001139207">
    <property type="component" value="Unassembled WGS sequence"/>
</dbReference>
<name>A0A9X1WKL2_9CORY</name>
<dbReference type="Pfam" id="PF09355">
    <property type="entry name" value="Phage_Gp19"/>
    <property type="match status" value="1"/>
</dbReference>
<accession>A0A9X1WKL2</accession>
<evidence type="ECO:0000313" key="1">
    <source>
        <dbReference type="EMBL" id="MCJ7859267.1"/>
    </source>
</evidence>
<evidence type="ECO:0000313" key="2">
    <source>
        <dbReference type="Proteomes" id="UP001139207"/>
    </source>
</evidence>